<keyword evidence="3" id="KW-1185">Reference proteome</keyword>
<evidence type="ECO:0000256" key="1">
    <source>
        <dbReference type="SAM" id="MobiDB-lite"/>
    </source>
</evidence>
<comment type="caution">
    <text evidence="2">The sequence shown here is derived from an EMBL/GenBank/DDBJ whole genome shotgun (WGS) entry which is preliminary data.</text>
</comment>
<dbReference type="EMBL" id="MU150339">
    <property type="protein sequence ID" value="KAF9458463.1"/>
    <property type="molecule type" value="Genomic_DNA"/>
</dbReference>
<feature type="compositionally biased region" description="Low complexity" evidence="1">
    <location>
        <begin position="165"/>
        <end position="175"/>
    </location>
</feature>
<evidence type="ECO:0000313" key="2">
    <source>
        <dbReference type="EMBL" id="KAF9458463.1"/>
    </source>
</evidence>
<dbReference type="OrthoDB" id="2596754at2759"/>
<accession>A0A9P5XVN3</accession>
<dbReference type="AlphaFoldDB" id="A0A9P5XVN3"/>
<dbReference type="Proteomes" id="UP000807353">
    <property type="component" value="Unassembled WGS sequence"/>
</dbReference>
<evidence type="ECO:0000313" key="3">
    <source>
        <dbReference type="Proteomes" id="UP000807353"/>
    </source>
</evidence>
<gene>
    <name evidence="2" type="ORF">BDZ94DRAFT_1270513</name>
</gene>
<name>A0A9P5XVN3_9AGAR</name>
<reference evidence="2" key="1">
    <citation type="submission" date="2020-11" db="EMBL/GenBank/DDBJ databases">
        <authorList>
            <consortium name="DOE Joint Genome Institute"/>
            <person name="Ahrendt S."/>
            <person name="Riley R."/>
            <person name="Andreopoulos W."/>
            <person name="Labutti K."/>
            <person name="Pangilinan J."/>
            <person name="Ruiz-Duenas F.J."/>
            <person name="Barrasa J.M."/>
            <person name="Sanchez-Garcia M."/>
            <person name="Camarero S."/>
            <person name="Miyauchi S."/>
            <person name="Serrano A."/>
            <person name="Linde D."/>
            <person name="Babiker R."/>
            <person name="Drula E."/>
            <person name="Ayuso-Fernandez I."/>
            <person name="Pacheco R."/>
            <person name="Padilla G."/>
            <person name="Ferreira P."/>
            <person name="Barriuso J."/>
            <person name="Kellner H."/>
            <person name="Castanera R."/>
            <person name="Alfaro M."/>
            <person name="Ramirez L."/>
            <person name="Pisabarro A.G."/>
            <person name="Kuo A."/>
            <person name="Tritt A."/>
            <person name="Lipzen A."/>
            <person name="He G."/>
            <person name="Yan M."/>
            <person name="Ng V."/>
            <person name="Cullen D."/>
            <person name="Martin F."/>
            <person name="Rosso M.-N."/>
            <person name="Henrissat B."/>
            <person name="Hibbett D."/>
            <person name="Martinez A.T."/>
            <person name="Grigoriev I.V."/>
        </authorList>
    </citation>
    <scope>NUCLEOTIDE SEQUENCE</scope>
    <source>
        <strain evidence="2">CBS 247.69</strain>
    </source>
</reference>
<feature type="region of interest" description="Disordered" evidence="1">
    <location>
        <begin position="156"/>
        <end position="206"/>
    </location>
</feature>
<feature type="compositionally biased region" description="Basic residues" evidence="1">
    <location>
        <begin position="187"/>
        <end position="201"/>
    </location>
</feature>
<sequence length="314" mass="35267">MSTRSTIEIQEPLVKQLNTLLSALHIPISLASPIDLTPSLLIAILAQLMDEKIPTEISPYGRPSRNVQSMKFFIGVLESDIIQQDVGLSNIDPQRLASGEWHETVFIGELLCWIGRDRGLINNGDSEVTAYLKNQAPSPTISAMSILTRKTASTSNFSLHRRSESNTSVSVSVGSNDTFYPNQSGGKRSRRPHTRRRPRPRCIHEIPSPSVVLSPELGGSFIEQGYCQCVEPSHPEATAKVRRTGYIEPVDEDLELQSFESMRRMQGTHKREGDNIVDHQYDFIQLREARARNIALLNERARLLEELAMHDYPP</sequence>
<feature type="compositionally biased region" description="Polar residues" evidence="1">
    <location>
        <begin position="176"/>
        <end position="186"/>
    </location>
</feature>
<organism evidence="2 3">
    <name type="scientific">Collybia nuda</name>
    <dbReference type="NCBI Taxonomy" id="64659"/>
    <lineage>
        <taxon>Eukaryota</taxon>
        <taxon>Fungi</taxon>
        <taxon>Dikarya</taxon>
        <taxon>Basidiomycota</taxon>
        <taxon>Agaricomycotina</taxon>
        <taxon>Agaricomycetes</taxon>
        <taxon>Agaricomycetidae</taxon>
        <taxon>Agaricales</taxon>
        <taxon>Tricholomatineae</taxon>
        <taxon>Clitocybaceae</taxon>
        <taxon>Collybia</taxon>
    </lineage>
</organism>
<protein>
    <submittedName>
        <fullName evidence="2">Uncharacterized protein</fullName>
    </submittedName>
</protein>
<proteinExistence type="predicted"/>